<evidence type="ECO:0000313" key="5">
    <source>
        <dbReference type="EnsemblMetazoa" id="HelroP158795"/>
    </source>
</evidence>
<dbReference type="EMBL" id="KB095811">
    <property type="protein sequence ID" value="ESO12308.1"/>
    <property type="molecule type" value="Genomic_DNA"/>
</dbReference>
<name>T1EN99_HELRO</name>
<keyword evidence="3" id="KW-0812">Transmembrane</keyword>
<proteinExistence type="inferred from homology"/>
<dbReference type="PANTHER" id="PTHR11927">
    <property type="entry name" value="GALACTOSIDE 2-L-FUCOSYLTRANSFERASE"/>
    <property type="match status" value="1"/>
</dbReference>
<keyword evidence="3" id="KW-0325">Glycoprotein</keyword>
<gene>
    <name evidence="5" type="primary">20198049</name>
    <name evidence="4" type="ORF">HELRODRAFT_158795</name>
</gene>
<comment type="subcellular location">
    <subcellularLocation>
        <location evidence="3">Golgi apparatus</location>
        <location evidence="3">Golgi stack membrane</location>
        <topology evidence="3">Single-pass type II membrane protein</topology>
    </subcellularLocation>
</comment>
<evidence type="ECO:0000313" key="6">
    <source>
        <dbReference type="Proteomes" id="UP000015101"/>
    </source>
</evidence>
<reference evidence="4 6" key="2">
    <citation type="journal article" date="2013" name="Nature">
        <title>Insights into bilaterian evolution from three spiralian genomes.</title>
        <authorList>
            <person name="Simakov O."/>
            <person name="Marletaz F."/>
            <person name="Cho S.J."/>
            <person name="Edsinger-Gonzales E."/>
            <person name="Havlak P."/>
            <person name="Hellsten U."/>
            <person name="Kuo D.H."/>
            <person name="Larsson T."/>
            <person name="Lv J."/>
            <person name="Arendt D."/>
            <person name="Savage R."/>
            <person name="Osoegawa K."/>
            <person name="de Jong P."/>
            <person name="Grimwood J."/>
            <person name="Chapman J.A."/>
            <person name="Shapiro H."/>
            <person name="Aerts A."/>
            <person name="Otillar R.P."/>
            <person name="Terry A.Y."/>
            <person name="Boore J.L."/>
            <person name="Grigoriev I.V."/>
            <person name="Lindberg D.R."/>
            <person name="Seaver E.C."/>
            <person name="Weisblat D.A."/>
            <person name="Putnam N.H."/>
            <person name="Rokhsar D.S."/>
        </authorList>
    </citation>
    <scope>NUCLEOTIDE SEQUENCE</scope>
</reference>
<dbReference type="InParanoid" id="T1EN99"/>
<dbReference type="HOGENOM" id="CLU_998449_0_0_1"/>
<dbReference type="STRING" id="6412.T1EN99"/>
<dbReference type="EnsemblMetazoa" id="HelroT158795">
    <property type="protein sequence ID" value="HelroP158795"/>
    <property type="gene ID" value="HelroG158795"/>
</dbReference>
<comment type="similarity">
    <text evidence="3">Belongs to the glycosyltransferase 11 family.</text>
</comment>
<reference evidence="5" key="3">
    <citation type="submission" date="2015-06" db="UniProtKB">
        <authorList>
            <consortium name="EnsemblMetazoa"/>
        </authorList>
    </citation>
    <scope>IDENTIFICATION</scope>
</reference>
<dbReference type="AlphaFoldDB" id="T1EN99"/>
<keyword evidence="3" id="KW-0333">Golgi apparatus</keyword>
<dbReference type="InterPro" id="IPR002516">
    <property type="entry name" value="Glyco_trans_11"/>
</dbReference>
<organism evidence="5 6">
    <name type="scientific">Helobdella robusta</name>
    <name type="common">Californian leech</name>
    <dbReference type="NCBI Taxonomy" id="6412"/>
    <lineage>
        <taxon>Eukaryota</taxon>
        <taxon>Metazoa</taxon>
        <taxon>Spiralia</taxon>
        <taxon>Lophotrochozoa</taxon>
        <taxon>Annelida</taxon>
        <taxon>Clitellata</taxon>
        <taxon>Hirudinea</taxon>
        <taxon>Rhynchobdellida</taxon>
        <taxon>Glossiphoniidae</taxon>
        <taxon>Helobdella</taxon>
    </lineage>
</organism>
<dbReference type="Pfam" id="PF01531">
    <property type="entry name" value="Glyco_transf_11"/>
    <property type="match status" value="1"/>
</dbReference>
<keyword evidence="1 3" id="KW-0328">Glycosyltransferase</keyword>
<dbReference type="GeneID" id="20198049"/>
<protein>
    <recommendedName>
        <fullName evidence="3">L-Fucosyltransferase</fullName>
        <ecNumber evidence="3">2.4.1.-</ecNumber>
    </recommendedName>
</protein>
<sequence>MYERIIIGQAATNYIVKVNRKNLTELSRADVKTVELCGLSQTFAYVKDSSVNATMNNMLLFLKHDAYPLAETILNNLKKIFARMSSISYITFNSSKMENMNDFNSTLKNRSFSLKTNSNSSDENKEAFNLTTGNAFIVSVHWRKGDFLHQSQVDYGLTTADMTYFERASNYFIRKFKTVLFLIISDDMENVIKGFKANERLQHNSSVKYMFFHDSIAQDFAILCRSNGLIISTGTFGWWAAWFNSKAQTIYYKDYPRVGSSLDKNLNRSAYYPEHWIPM</sequence>
<dbReference type="CTD" id="20198049"/>
<accession>T1EN99</accession>
<evidence type="ECO:0000256" key="3">
    <source>
        <dbReference type="RuleBase" id="RU363129"/>
    </source>
</evidence>
<comment type="pathway">
    <text evidence="3">Protein modification; protein glycosylation.</text>
</comment>
<evidence type="ECO:0000256" key="2">
    <source>
        <dbReference type="ARBA" id="ARBA00022679"/>
    </source>
</evidence>
<dbReference type="OrthoDB" id="3226at2759"/>
<dbReference type="PANTHER" id="PTHR11927:SF9">
    <property type="entry name" value="L-FUCOSYLTRANSFERASE"/>
    <property type="match status" value="1"/>
</dbReference>
<dbReference type="RefSeq" id="XP_009009028.1">
    <property type="nucleotide sequence ID" value="XM_009010780.1"/>
</dbReference>
<dbReference type="GO" id="GO:0005975">
    <property type="term" value="P:carbohydrate metabolic process"/>
    <property type="evidence" value="ECO:0007669"/>
    <property type="project" value="InterPro"/>
</dbReference>
<reference evidence="6" key="1">
    <citation type="submission" date="2012-12" db="EMBL/GenBank/DDBJ databases">
        <authorList>
            <person name="Hellsten U."/>
            <person name="Grimwood J."/>
            <person name="Chapman J.A."/>
            <person name="Shapiro H."/>
            <person name="Aerts A."/>
            <person name="Otillar R.P."/>
            <person name="Terry A.Y."/>
            <person name="Boore J.L."/>
            <person name="Simakov O."/>
            <person name="Marletaz F."/>
            <person name="Cho S.-J."/>
            <person name="Edsinger-Gonzales E."/>
            <person name="Havlak P."/>
            <person name="Kuo D.-H."/>
            <person name="Larsson T."/>
            <person name="Lv J."/>
            <person name="Arendt D."/>
            <person name="Savage R."/>
            <person name="Osoegawa K."/>
            <person name="de Jong P."/>
            <person name="Lindberg D.R."/>
            <person name="Seaver E.C."/>
            <person name="Weisblat D.A."/>
            <person name="Putnam N.H."/>
            <person name="Grigoriev I.V."/>
            <person name="Rokhsar D.S."/>
        </authorList>
    </citation>
    <scope>NUCLEOTIDE SEQUENCE</scope>
</reference>
<keyword evidence="6" id="KW-1185">Reference proteome</keyword>
<dbReference type="Proteomes" id="UP000015101">
    <property type="component" value="Unassembled WGS sequence"/>
</dbReference>
<evidence type="ECO:0000313" key="4">
    <source>
        <dbReference type="EMBL" id="ESO12308.1"/>
    </source>
</evidence>
<dbReference type="GO" id="GO:0008107">
    <property type="term" value="F:galactoside 2-alpha-L-fucosyltransferase activity"/>
    <property type="evidence" value="ECO:0000318"/>
    <property type="project" value="GO_Central"/>
</dbReference>
<dbReference type="KEGG" id="hro:HELRODRAFT_158795"/>
<dbReference type="GO" id="GO:0032580">
    <property type="term" value="C:Golgi cisterna membrane"/>
    <property type="evidence" value="ECO:0007669"/>
    <property type="project" value="UniProtKB-SubCell"/>
</dbReference>
<dbReference type="EC" id="2.4.1.-" evidence="3"/>
<dbReference type="EMBL" id="AMQM01000134">
    <property type="status" value="NOT_ANNOTATED_CDS"/>
    <property type="molecule type" value="Genomic_DNA"/>
</dbReference>
<keyword evidence="3" id="KW-0735">Signal-anchor</keyword>
<dbReference type="UniPathway" id="UPA00378"/>
<evidence type="ECO:0000256" key="1">
    <source>
        <dbReference type="ARBA" id="ARBA00022676"/>
    </source>
</evidence>
<keyword evidence="2 3" id="KW-0808">Transferase</keyword>